<reference evidence="3 4" key="1">
    <citation type="journal article" date="2012" name="PLoS Pathog.">
        <title>Diverse lifestyles and strategies of plant pathogenesis encoded in the genomes of eighteen Dothideomycetes fungi.</title>
        <authorList>
            <person name="Ohm R.A."/>
            <person name="Feau N."/>
            <person name="Henrissat B."/>
            <person name="Schoch C.L."/>
            <person name="Horwitz B.A."/>
            <person name="Barry K.W."/>
            <person name="Condon B.J."/>
            <person name="Copeland A.C."/>
            <person name="Dhillon B."/>
            <person name="Glaser F."/>
            <person name="Hesse C.N."/>
            <person name="Kosti I."/>
            <person name="LaButti K."/>
            <person name="Lindquist E.A."/>
            <person name="Lucas S."/>
            <person name="Salamov A.A."/>
            <person name="Bradshaw R.E."/>
            <person name="Ciuffetti L."/>
            <person name="Hamelin R.C."/>
            <person name="Kema G.H.J."/>
            <person name="Lawrence C."/>
            <person name="Scott J.A."/>
            <person name="Spatafora J.W."/>
            <person name="Turgeon B.G."/>
            <person name="de Wit P.J.G.M."/>
            <person name="Zhong S."/>
            <person name="Goodwin S.B."/>
            <person name="Grigoriev I.V."/>
        </authorList>
    </citation>
    <scope>NUCLEOTIDE SEQUENCE [LARGE SCALE GENOMIC DNA]</scope>
    <source>
        <strain evidence="3 4">CIRAD86</strain>
    </source>
</reference>
<dbReference type="Pfam" id="PF04185">
    <property type="entry name" value="Phosphoesterase"/>
    <property type="match status" value="1"/>
</dbReference>
<evidence type="ECO:0000313" key="3">
    <source>
        <dbReference type="EMBL" id="EME78561.1"/>
    </source>
</evidence>
<feature type="non-terminal residue" evidence="3">
    <location>
        <position position="304"/>
    </location>
</feature>
<name>M3A2D4_PSEFD</name>
<dbReference type="Proteomes" id="UP000016932">
    <property type="component" value="Unassembled WGS sequence"/>
</dbReference>
<gene>
    <name evidence="3" type="ORF">MYCFIDRAFT_80962</name>
</gene>
<proteinExistence type="predicted"/>
<dbReference type="Gene3D" id="3.40.720.10">
    <property type="entry name" value="Alkaline Phosphatase, subunit A"/>
    <property type="match status" value="1"/>
</dbReference>
<dbReference type="EMBL" id="KB446563">
    <property type="protein sequence ID" value="EME78561.1"/>
    <property type="molecule type" value="Genomic_DNA"/>
</dbReference>
<dbReference type="VEuPathDB" id="FungiDB:MYCFIDRAFT_80962"/>
<sequence>VNVHNGWNANHAALNGDKNNETDGWGDHVTPFHSPQGTAGEWVQDPFGFAGYTYTGPGFRLPFYIISPWTRGVNVYTEHCDHSSQILFLEKRLAAKGNPFTQHEMNTWRRANMGDLTRAFDFEHPDYSVPKMPNASYPSTDKKVPYGIQNETTALKTEQGFKVMRGNPTEGRYLVFEANGQSLTNSKGFLVGSQCKPKHDAKEQRFVLHQQGLTKFTITSAVDGKAVKGLDGIYTIWDLGRGEGYTIQDTASQKYIALDSQGKVTMSKTPTGFAAFSVKLHMISRHRRVGNFIWLSIALQEIAE</sequence>
<protein>
    <submittedName>
        <fullName evidence="3">Uncharacterized protein</fullName>
    </submittedName>
</protein>
<dbReference type="KEGG" id="pfj:MYCFIDRAFT_80962"/>
<keyword evidence="1" id="KW-0378">Hydrolase</keyword>
<dbReference type="GeneID" id="19341783"/>
<organism evidence="3 4">
    <name type="scientific">Pseudocercospora fijiensis (strain CIRAD86)</name>
    <name type="common">Black leaf streak disease fungus</name>
    <name type="synonym">Mycosphaerella fijiensis</name>
    <dbReference type="NCBI Taxonomy" id="383855"/>
    <lineage>
        <taxon>Eukaryota</taxon>
        <taxon>Fungi</taxon>
        <taxon>Dikarya</taxon>
        <taxon>Ascomycota</taxon>
        <taxon>Pezizomycotina</taxon>
        <taxon>Dothideomycetes</taxon>
        <taxon>Dothideomycetidae</taxon>
        <taxon>Mycosphaerellales</taxon>
        <taxon>Mycosphaerellaceae</taxon>
        <taxon>Pseudocercospora</taxon>
    </lineage>
</organism>
<feature type="region of interest" description="Disordered" evidence="2">
    <location>
        <begin position="1"/>
        <end position="25"/>
    </location>
</feature>
<dbReference type="InterPro" id="IPR007312">
    <property type="entry name" value="Phosphoesterase"/>
</dbReference>
<evidence type="ECO:0000256" key="1">
    <source>
        <dbReference type="ARBA" id="ARBA00022801"/>
    </source>
</evidence>
<dbReference type="eggNOG" id="ENOG502QPJ0">
    <property type="taxonomic scope" value="Eukaryota"/>
</dbReference>
<dbReference type="GO" id="GO:0016788">
    <property type="term" value="F:hydrolase activity, acting on ester bonds"/>
    <property type="evidence" value="ECO:0007669"/>
    <property type="project" value="InterPro"/>
</dbReference>
<accession>M3A2D4</accession>
<dbReference type="RefSeq" id="XP_007930914.1">
    <property type="nucleotide sequence ID" value="XM_007932723.1"/>
</dbReference>
<dbReference type="OrthoDB" id="3640179at2759"/>
<dbReference type="InterPro" id="IPR017850">
    <property type="entry name" value="Alkaline_phosphatase_core_sf"/>
</dbReference>
<evidence type="ECO:0000256" key="2">
    <source>
        <dbReference type="SAM" id="MobiDB-lite"/>
    </source>
</evidence>
<dbReference type="AlphaFoldDB" id="M3A2D4"/>
<keyword evidence="4" id="KW-1185">Reference proteome</keyword>
<evidence type="ECO:0000313" key="4">
    <source>
        <dbReference type="Proteomes" id="UP000016932"/>
    </source>
</evidence>
<dbReference type="HOGENOM" id="CLU_916915_0_0_1"/>